<organism evidence="1 2">
    <name type="scientific">Halalkalibacter oceani</name>
    <dbReference type="NCBI Taxonomy" id="1653776"/>
    <lineage>
        <taxon>Bacteria</taxon>
        <taxon>Bacillati</taxon>
        <taxon>Bacillota</taxon>
        <taxon>Bacilli</taxon>
        <taxon>Bacillales</taxon>
        <taxon>Bacillaceae</taxon>
        <taxon>Halalkalibacter</taxon>
    </lineage>
</organism>
<reference evidence="1" key="1">
    <citation type="submission" date="2022-05" db="EMBL/GenBank/DDBJ databases">
        <title>Comparative Genomics of Spacecraft Associated Microbes.</title>
        <authorList>
            <person name="Tran M.T."/>
            <person name="Wright A."/>
            <person name="Seuylemezian A."/>
            <person name="Eisen J."/>
            <person name="Coil D."/>
        </authorList>
    </citation>
    <scope>NUCLEOTIDE SEQUENCE</scope>
    <source>
        <strain evidence="1">214.1.1</strain>
    </source>
</reference>
<dbReference type="RefSeq" id="WP_251222287.1">
    <property type="nucleotide sequence ID" value="NZ_JAMBOL010000003.1"/>
</dbReference>
<evidence type="ECO:0000313" key="1">
    <source>
        <dbReference type="EMBL" id="MCM3713465.1"/>
    </source>
</evidence>
<evidence type="ECO:0008006" key="3">
    <source>
        <dbReference type="Google" id="ProtNLM"/>
    </source>
</evidence>
<proteinExistence type="predicted"/>
<protein>
    <recommendedName>
        <fullName evidence="3">ATP-binding protein</fullName>
    </recommendedName>
</protein>
<dbReference type="AlphaFoldDB" id="A0A9X2IMX6"/>
<sequence length="129" mass="14282">MTTFTLTLTTKADIVNARNKIRQAAEEIGFSPIDRTKVVTAISELTRTVIRHAAGATMMVQLLDELEKTGMRITVTINDSPAHIPEKPSALRSILDEELHHVKRLMNTYAITADPEKGITISTGKWALK</sequence>
<keyword evidence="2" id="KW-1185">Reference proteome</keyword>
<dbReference type="Proteomes" id="UP001139179">
    <property type="component" value="Unassembled WGS sequence"/>
</dbReference>
<dbReference type="Gene3D" id="3.30.565.10">
    <property type="entry name" value="Histidine kinase-like ATPase, C-terminal domain"/>
    <property type="match status" value="1"/>
</dbReference>
<name>A0A9X2IMX6_9BACI</name>
<comment type="caution">
    <text evidence="1">The sequence shown here is derived from an EMBL/GenBank/DDBJ whole genome shotgun (WGS) entry which is preliminary data.</text>
</comment>
<dbReference type="EMBL" id="JAMBOL010000003">
    <property type="protein sequence ID" value="MCM3713465.1"/>
    <property type="molecule type" value="Genomic_DNA"/>
</dbReference>
<accession>A0A9X2IMX6</accession>
<dbReference type="InterPro" id="IPR036890">
    <property type="entry name" value="HATPase_C_sf"/>
</dbReference>
<evidence type="ECO:0000313" key="2">
    <source>
        <dbReference type="Proteomes" id="UP001139179"/>
    </source>
</evidence>
<gene>
    <name evidence="1" type="ORF">M3202_05170</name>
</gene>